<keyword evidence="2" id="KW-0812">Transmembrane</keyword>
<dbReference type="AlphaFoldDB" id="A0AAP0P7Z4"/>
<organism evidence="3 4">
    <name type="scientific">Stephania cephalantha</name>
    <dbReference type="NCBI Taxonomy" id="152367"/>
    <lineage>
        <taxon>Eukaryota</taxon>
        <taxon>Viridiplantae</taxon>
        <taxon>Streptophyta</taxon>
        <taxon>Embryophyta</taxon>
        <taxon>Tracheophyta</taxon>
        <taxon>Spermatophyta</taxon>
        <taxon>Magnoliopsida</taxon>
        <taxon>Ranunculales</taxon>
        <taxon>Menispermaceae</taxon>
        <taxon>Menispermoideae</taxon>
        <taxon>Cissampelideae</taxon>
        <taxon>Stephania</taxon>
    </lineage>
</organism>
<dbReference type="Proteomes" id="UP001419268">
    <property type="component" value="Unassembled WGS sequence"/>
</dbReference>
<feature type="transmembrane region" description="Helical" evidence="2">
    <location>
        <begin position="20"/>
        <end position="42"/>
    </location>
</feature>
<accession>A0AAP0P7Z4</accession>
<feature type="compositionally biased region" description="Low complexity" evidence="1">
    <location>
        <begin position="190"/>
        <end position="199"/>
    </location>
</feature>
<keyword evidence="2" id="KW-1133">Transmembrane helix</keyword>
<proteinExistence type="predicted"/>
<reference evidence="3 4" key="1">
    <citation type="submission" date="2024-01" db="EMBL/GenBank/DDBJ databases">
        <title>Genome assemblies of Stephania.</title>
        <authorList>
            <person name="Yang L."/>
        </authorList>
    </citation>
    <scope>NUCLEOTIDE SEQUENCE [LARGE SCALE GENOMIC DNA]</scope>
    <source>
        <strain evidence="3">JXDWG</strain>
        <tissue evidence="3">Leaf</tissue>
    </source>
</reference>
<feature type="region of interest" description="Disordered" evidence="1">
    <location>
        <begin position="138"/>
        <end position="218"/>
    </location>
</feature>
<dbReference type="EMBL" id="JBBNAG010000005">
    <property type="protein sequence ID" value="KAK9133314.1"/>
    <property type="molecule type" value="Genomic_DNA"/>
</dbReference>
<keyword evidence="2" id="KW-0472">Membrane</keyword>
<feature type="compositionally biased region" description="Low complexity" evidence="1">
    <location>
        <begin position="90"/>
        <end position="101"/>
    </location>
</feature>
<evidence type="ECO:0000313" key="4">
    <source>
        <dbReference type="Proteomes" id="UP001419268"/>
    </source>
</evidence>
<gene>
    <name evidence="3" type="ORF">Scep_012842</name>
</gene>
<name>A0AAP0P7Z4_9MAGN</name>
<protein>
    <submittedName>
        <fullName evidence="3">Uncharacterized protein</fullName>
    </submittedName>
</protein>
<comment type="caution">
    <text evidence="3">The sequence shown here is derived from an EMBL/GenBank/DDBJ whole genome shotgun (WGS) entry which is preliminary data.</text>
</comment>
<keyword evidence="4" id="KW-1185">Reference proteome</keyword>
<feature type="compositionally biased region" description="Gly residues" evidence="1">
    <location>
        <begin position="102"/>
        <end position="113"/>
    </location>
</feature>
<evidence type="ECO:0000256" key="2">
    <source>
        <dbReference type="SAM" id="Phobius"/>
    </source>
</evidence>
<evidence type="ECO:0000256" key="1">
    <source>
        <dbReference type="SAM" id="MobiDB-lite"/>
    </source>
</evidence>
<feature type="compositionally biased region" description="Low complexity" evidence="1">
    <location>
        <begin position="162"/>
        <end position="180"/>
    </location>
</feature>
<feature type="region of interest" description="Disordered" evidence="1">
    <location>
        <begin position="50"/>
        <end position="113"/>
    </location>
</feature>
<evidence type="ECO:0000313" key="3">
    <source>
        <dbReference type="EMBL" id="KAK9133314.1"/>
    </source>
</evidence>
<sequence length="353" mass="37010">MPPYVLTGPASLDFLLGVPSFLSTFVLVFPFAPSAMFLATFVGPAGALPTHEGEARPTAVSVCESRNRRRGGPKLSQGGAKQQRQRRSEAAASGEPKAAARGGTGGMKRGGGGGGGGNVGAAALSDVTAAVEKGSITTANTGAWRRPRARQRGATDDNLEQGRATRGVVGVRCGGRTESASRGRRRRSRWTTTATVATGNVQRRRGTSSGGGEERNFVCTERGRGGSGFYPFGSVTAAFVACRSRRDLFLSIVAEICHRHGGKFMAGAINDRSVTIFNLSDAADGGSRRRWKPLTAARKQLAAADQQRRWRLASDAEPRMAIPAHTAVALGATASERGDAMTSGRRRLGAVAR</sequence>